<accession>A0A7J7ZXJ6</accession>
<protein>
    <submittedName>
        <fullName evidence="1">Uncharacterized protein</fullName>
    </submittedName>
</protein>
<evidence type="ECO:0000313" key="2">
    <source>
        <dbReference type="Proteomes" id="UP000527355"/>
    </source>
</evidence>
<gene>
    <name evidence="1" type="ORF">mMyoMyo1_009892</name>
</gene>
<proteinExistence type="predicted"/>
<keyword evidence="2" id="KW-1185">Reference proteome</keyword>
<dbReference type="AlphaFoldDB" id="A0A7J7ZXJ6"/>
<organism evidence="1 2">
    <name type="scientific">Myotis myotis</name>
    <name type="common">Greater mouse-eared bat</name>
    <name type="synonym">Vespertilio myotis</name>
    <dbReference type="NCBI Taxonomy" id="51298"/>
    <lineage>
        <taxon>Eukaryota</taxon>
        <taxon>Metazoa</taxon>
        <taxon>Chordata</taxon>
        <taxon>Craniata</taxon>
        <taxon>Vertebrata</taxon>
        <taxon>Euteleostomi</taxon>
        <taxon>Mammalia</taxon>
        <taxon>Eutheria</taxon>
        <taxon>Laurasiatheria</taxon>
        <taxon>Chiroptera</taxon>
        <taxon>Yangochiroptera</taxon>
        <taxon>Vespertilionidae</taxon>
        <taxon>Myotis</taxon>
    </lineage>
</organism>
<dbReference type="EMBL" id="JABWUV010000002">
    <property type="protein sequence ID" value="KAF6379022.1"/>
    <property type="molecule type" value="Genomic_DNA"/>
</dbReference>
<dbReference type="Proteomes" id="UP000527355">
    <property type="component" value="Unassembled WGS sequence"/>
</dbReference>
<sequence>MMKMSPTKKTNHLGELGMITIFITTLEAWCTDSCISGVPWPGLHPLAIRDPSGNIRSNLGPIPAGQAEGPLWVQGAGEADSGPTVLQQQPNPGLICEESGSILYSRSVCPLVVIARHSYWANGWMVA</sequence>
<name>A0A7J7ZXJ6_MYOMY</name>
<reference evidence="1 2" key="1">
    <citation type="journal article" date="2020" name="Nature">
        <title>Six reference-quality genomes reveal evolution of bat adaptations.</title>
        <authorList>
            <person name="Jebb D."/>
            <person name="Huang Z."/>
            <person name="Pippel M."/>
            <person name="Hughes G.M."/>
            <person name="Lavrichenko K."/>
            <person name="Devanna P."/>
            <person name="Winkler S."/>
            <person name="Jermiin L.S."/>
            <person name="Skirmuntt E.C."/>
            <person name="Katzourakis A."/>
            <person name="Burkitt-Gray L."/>
            <person name="Ray D.A."/>
            <person name="Sullivan K.A.M."/>
            <person name="Roscito J.G."/>
            <person name="Kirilenko B.M."/>
            <person name="Davalos L.M."/>
            <person name="Corthals A.P."/>
            <person name="Power M.L."/>
            <person name="Jones G."/>
            <person name="Ransome R.D."/>
            <person name="Dechmann D.K.N."/>
            <person name="Locatelli A.G."/>
            <person name="Puechmaille S.J."/>
            <person name="Fedrigo O."/>
            <person name="Jarvis E.D."/>
            <person name="Hiller M."/>
            <person name="Vernes S.C."/>
            <person name="Myers E.W."/>
            <person name="Teeling E.C."/>
        </authorList>
    </citation>
    <scope>NUCLEOTIDE SEQUENCE [LARGE SCALE GENOMIC DNA]</scope>
    <source>
        <strain evidence="1">MMyoMyo1</strain>
        <tissue evidence="1">Flight muscle</tissue>
    </source>
</reference>
<comment type="caution">
    <text evidence="1">The sequence shown here is derived from an EMBL/GenBank/DDBJ whole genome shotgun (WGS) entry which is preliminary data.</text>
</comment>
<evidence type="ECO:0000313" key="1">
    <source>
        <dbReference type="EMBL" id="KAF6379022.1"/>
    </source>
</evidence>